<sequence length="118" mass="13889">MATNMKLYLFGDQTFDIQPHLRNLLQKRDHLFLQDFLTKAYNAIRVEMYRLPLKVRNDLPRFTCQEDLLLWDQSGKRCVALDMAMTTMYHLAKLVLIPTTHTRQGSLVSAQELLRRPP</sequence>
<organism evidence="1 2">
    <name type="scientific">Fusarium decemcellulare</name>
    <dbReference type="NCBI Taxonomy" id="57161"/>
    <lineage>
        <taxon>Eukaryota</taxon>
        <taxon>Fungi</taxon>
        <taxon>Dikarya</taxon>
        <taxon>Ascomycota</taxon>
        <taxon>Pezizomycotina</taxon>
        <taxon>Sordariomycetes</taxon>
        <taxon>Hypocreomycetidae</taxon>
        <taxon>Hypocreales</taxon>
        <taxon>Nectriaceae</taxon>
        <taxon>Fusarium</taxon>
        <taxon>Fusarium decemcellulare species complex</taxon>
    </lineage>
</organism>
<accession>A0ACC1RV07</accession>
<reference evidence="1" key="1">
    <citation type="submission" date="2022-08" db="EMBL/GenBank/DDBJ databases">
        <title>Genome Sequence of Fusarium decemcellulare.</title>
        <authorList>
            <person name="Buettner E."/>
        </authorList>
    </citation>
    <scope>NUCLEOTIDE SEQUENCE</scope>
    <source>
        <strain evidence="1">Babe19</strain>
    </source>
</reference>
<name>A0ACC1RV07_9HYPO</name>
<evidence type="ECO:0000313" key="2">
    <source>
        <dbReference type="Proteomes" id="UP001148629"/>
    </source>
</evidence>
<comment type="caution">
    <text evidence="1">The sequence shown here is derived from an EMBL/GenBank/DDBJ whole genome shotgun (WGS) entry which is preliminary data.</text>
</comment>
<gene>
    <name evidence="1" type="ORF">NM208_g11257</name>
</gene>
<evidence type="ECO:0000313" key="1">
    <source>
        <dbReference type="EMBL" id="KAJ3526299.1"/>
    </source>
</evidence>
<dbReference type="Proteomes" id="UP001148629">
    <property type="component" value="Unassembled WGS sequence"/>
</dbReference>
<keyword evidence="2" id="KW-1185">Reference proteome</keyword>
<proteinExistence type="predicted"/>
<dbReference type="EMBL" id="JANRMS010001758">
    <property type="protein sequence ID" value="KAJ3526299.1"/>
    <property type="molecule type" value="Genomic_DNA"/>
</dbReference>
<protein>
    <submittedName>
        <fullName evidence="1">Uncharacterized protein</fullName>
    </submittedName>
</protein>